<protein>
    <recommendedName>
        <fullName evidence="1">Arginosuccinate synthase C-terminal domain-containing protein</fullName>
    </recommendedName>
</protein>
<dbReference type="Gene3D" id="3.90.1260.10">
    <property type="entry name" value="Argininosuccinate synthetase, chain A, domain 2"/>
    <property type="match status" value="1"/>
</dbReference>
<gene>
    <name evidence="2" type="ORF">FUG_LOCUS562419</name>
</gene>
<dbReference type="GO" id="GO:0004055">
    <property type="term" value="F:argininosuccinate synthase activity"/>
    <property type="evidence" value="ECO:0007669"/>
    <property type="project" value="InterPro"/>
</dbReference>
<feature type="domain" description="Arginosuccinate synthase C-terminal" evidence="1">
    <location>
        <begin position="5"/>
        <end position="127"/>
    </location>
</feature>
<dbReference type="SUPFAM" id="SSF69864">
    <property type="entry name" value="Argininosuccinate synthetase, C-terminal domain"/>
    <property type="match status" value="1"/>
</dbReference>
<accession>A0A4U9ERK6</accession>
<dbReference type="InterPro" id="IPR024074">
    <property type="entry name" value="AS_cat/multimer_dom_body"/>
</dbReference>
<dbReference type="GO" id="GO:0006526">
    <property type="term" value="P:L-arginine biosynthetic process"/>
    <property type="evidence" value="ECO:0007669"/>
    <property type="project" value="UniProtKB-UniPathway"/>
</dbReference>
<organism evidence="2">
    <name type="scientific">Gibberella zeae</name>
    <name type="common">Wheat head blight fungus</name>
    <name type="synonym">Fusarium graminearum</name>
    <dbReference type="NCBI Taxonomy" id="5518"/>
    <lineage>
        <taxon>Eukaryota</taxon>
        <taxon>Fungi</taxon>
        <taxon>Dikarya</taxon>
        <taxon>Ascomycota</taxon>
        <taxon>Pezizomycotina</taxon>
        <taxon>Sordariomycetes</taxon>
        <taxon>Hypocreomycetidae</taxon>
        <taxon>Hypocreales</taxon>
        <taxon>Nectriaceae</taxon>
        <taxon>Fusarium</taxon>
    </lineage>
</organism>
<evidence type="ECO:0000313" key="2">
    <source>
        <dbReference type="EMBL" id="VIO64274.1"/>
    </source>
</evidence>
<dbReference type="AlphaFoldDB" id="A0A4U9ERK6"/>
<sequence>MDCSPQKSLLGFKDSNLVSINGNRLSLFEAIVFLSVEVGKIDWTWLIQTDTKVLEVREDPAAAVIMDALRHFELATLESKALDLKQELEQKWAREGIAGRWGSTCHIMSDAALASSLVDVSGGVTCNISHTHYLPCLQGVNPKDDAKYN</sequence>
<dbReference type="EMBL" id="CAAKMV010000196">
    <property type="protein sequence ID" value="VIO64274.1"/>
    <property type="molecule type" value="Genomic_DNA"/>
</dbReference>
<reference evidence="2" key="1">
    <citation type="submission" date="2019-04" db="EMBL/GenBank/DDBJ databases">
        <authorList>
            <person name="Melise S."/>
            <person name="Noan J."/>
            <person name="Okalmin O."/>
        </authorList>
    </citation>
    <scope>NUCLEOTIDE SEQUENCE</scope>
    <source>
        <strain evidence="2">FN9</strain>
    </source>
</reference>
<evidence type="ECO:0000259" key="1">
    <source>
        <dbReference type="Pfam" id="PF20979"/>
    </source>
</evidence>
<dbReference type="Pfam" id="PF20979">
    <property type="entry name" value="Arginosuc_syn_C"/>
    <property type="match status" value="1"/>
</dbReference>
<name>A0A4U9ERK6_GIBZA</name>
<proteinExistence type="predicted"/>
<dbReference type="InterPro" id="IPR048268">
    <property type="entry name" value="Arginosuc_syn_C"/>
</dbReference>
<dbReference type="UniPathway" id="UPA00068">
    <property type="reaction ID" value="UER00113"/>
</dbReference>